<evidence type="ECO:0000256" key="1">
    <source>
        <dbReference type="ARBA" id="ARBA00004123"/>
    </source>
</evidence>
<dbReference type="Pfam" id="PF00533">
    <property type="entry name" value="BRCT"/>
    <property type="match status" value="1"/>
</dbReference>
<dbReference type="SMART" id="SM00292">
    <property type="entry name" value="BRCT"/>
    <property type="match status" value="1"/>
</dbReference>
<dbReference type="CDD" id="cd17745">
    <property type="entry name" value="BRCT_p53bp1_rpt1"/>
    <property type="match status" value="1"/>
</dbReference>
<feature type="compositionally biased region" description="Polar residues" evidence="4">
    <location>
        <begin position="792"/>
        <end position="806"/>
    </location>
</feature>
<sequence>MLAQAGSNESQDSQAILEAYRAEFGVGALSSPPSKVSFSSTRMTTIKEIQSPTNDDVITSSDTPVAAIASPEVHTPRDALPAEARRGGSTVEVCDPSHWELTGVALTHSQKQGESPEPNDLNGDEEDLENRVDLTSTEDLDSQRPCDLSHHNVTKNPSTRHDISQPQSVQRDASRPLIQSVKPPTNAAAAALRKMDFSQQTPTQVNDGRDYSEYCDVVPSSPVNNDTQSGSHEPQTLQDDDTGAVNFALSELNRPSSQVSEDAGFENTRGDWRHPDQTSQLNAGQTPCRPHGGAFETPAVPKNPFGARPSITAPLAGSQLFGQTQFSSAIKRISPTSSRPSPNLFNSISPNIIETSPLKNRANVSSPTDIRTSSPQRLHDIPETSLQDEDGDLRGAETPLNSRSTGGDMIPESPPSSDPTPRAQPPRSSGNTGPMTHYEPMKKSQERKSSEGAAVSSPLDSDSDPDDAIRRMERKKKIERKRAKAAEEMGRVSFIPMAKRESAEQPSRKRRRISAAFSVPVHEQPQEKTDEAKAQELPALVDDSQKGVVASNETAPDASTKATPGNSAPEKEQADGDGDLAMVDTQKVTDEEDMIPATSPAPSLPPSLPLTEASLPPTAPPEDPLPSEPELPKLIVDDEDGPGAVRGDSEPSSLPPQRRRNVRTYGRSLRQSRKTPFVSSSNSDALVAETAPKPMSLSSPPRKAEAMATIERGEDHRLVARKGTPDEGAVKKGPRPKRAPRNVYADLPPPMTTRSRRSEASPVTPVANRPIAQVLPTSSSLSILSSTPQPSAKTTPGTQDSPSSERAGSVNLPSPAGGRGLRKRGPRAGTKSESPPAATRATRMAKRLPRLDSESTDELHHSPAASVLERSLIHTKSSRSFRQSLAPVHRTCKLFEGMVFAISFQNQVKQQERTRLETKITQAGGTILAEGFQDMFEHSSIMNTTSLVIDEEDALKLTRAGCESGFTALIADSHSRKAKYMQALALGLPCLAHQWITACLNKGAIVDWEPYILCAGASAVLGNAIRSRTLTPYSAVDAKLAEVIDQRPRLLDGQRVLVVVDSKKSRNDAKEPYIFLATVLGPSISRVFSTQQARDVLQEHEKAGNPFDWLYIDKGTGTVEAVLGPTEVAGNKRRRKSSQVPLRVGNMRVLDDELVIQSLILGRIVEVDEMYS</sequence>
<feature type="compositionally biased region" description="Polar residues" evidence="4">
    <location>
        <begin position="197"/>
        <end position="206"/>
    </location>
</feature>
<feature type="compositionally biased region" description="Basic and acidic residues" evidence="4">
    <location>
        <begin position="711"/>
        <end position="730"/>
    </location>
</feature>
<comment type="caution">
    <text evidence="6">The sequence shown here is derived from an EMBL/GenBank/DDBJ whole genome shotgun (WGS) entry which is preliminary data.</text>
</comment>
<reference evidence="6 7" key="1">
    <citation type="submission" date="2017-06" db="EMBL/GenBank/DDBJ databases">
        <title>Comparative genomic analysis of Ambrosia Fusariam Clade fungi.</title>
        <authorList>
            <person name="Stajich J.E."/>
            <person name="Carrillo J."/>
            <person name="Kijimoto T."/>
            <person name="Eskalen A."/>
            <person name="O'Donnell K."/>
            <person name="Kasson M."/>
        </authorList>
    </citation>
    <scope>NUCLEOTIDE SEQUENCE [LARGE SCALE GENOMIC DNA]</scope>
    <source>
        <strain evidence="6">UCR3666</strain>
    </source>
</reference>
<dbReference type="SUPFAM" id="SSF52113">
    <property type="entry name" value="BRCT domain"/>
    <property type="match status" value="1"/>
</dbReference>
<dbReference type="InterPro" id="IPR047252">
    <property type="entry name" value="TP53BP1-like"/>
</dbReference>
<feature type="compositionally biased region" description="Basic residues" evidence="4">
    <location>
        <begin position="472"/>
        <end position="483"/>
    </location>
</feature>
<feature type="compositionally biased region" description="Polar residues" evidence="4">
    <location>
        <begin position="356"/>
        <end position="376"/>
    </location>
</feature>
<organism evidence="6 7">
    <name type="scientific">Fusarium kuroshium</name>
    <dbReference type="NCBI Taxonomy" id="2010991"/>
    <lineage>
        <taxon>Eukaryota</taxon>
        <taxon>Fungi</taxon>
        <taxon>Dikarya</taxon>
        <taxon>Ascomycota</taxon>
        <taxon>Pezizomycotina</taxon>
        <taxon>Sordariomycetes</taxon>
        <taxon>Hypocreomycetidae</taxon>
        <taxon>Hypocreales</taxon>
        <taxon>Nectriaceae</taxon>
        <taxon>Fusarium</taxon>
        <taxon>Fusarium solani species complex</taxon>
    </lineage>
</organism>
<proteinExistence type="predicted"/>
<feature type="compositionally biased region" description="Polar residues" evidence="4">
    <location>
        <begin position="221"/>
        <end position="237"/>
    </location>
</feature>
<gene>
    <name evidence="6" type="ORF">CDV36_000730</name>
</gene>
<dbReference type="OrthoDB" id="129353at2759"/>
<feature type="compositionally biased region" description="Basic and acidic residues" evidence="4">
    <location>
        <begin position="849"/>
        <end position="861"/>
    </location>
</feature>
<dbReference type="EMBL" id="NKUJ01000006">
    <property type="protein sequence ID" value="RMJ19591.1"/>
    <property type="molecule type" value="Genomic_DNA"/>
</dbReference>
<dbReference type="GO" id="GO:0005634">
    <property type="term" value="C:nucleus"/>
    <property type="evidence" value="ECO:0007669"/>
    <property type="project" value="UniProtKB-SubCell"/>
</dbReference>
<dbReference type="InterPro" id="IPR001357">
    <property type="entry name" value="BRCT_dom"/>
</dbReference>
<name>A0A3M2SPV7_9HYPO</name>
<feature type="compositionally biased region" description="Pro residues" evidence="4">
    <location>
        <begin position="617"/>
        <end position="629"/>
    </location>
</feature>
<feature type="compositionally biased region" description="Basic and acidic residues" evidence="4">
    <location>
        <begin position="498"/>
        <end position="507"/>
    </location>
</feature>
<dbReference type="PANTHER" id="PTHR15321">
    <property type="entry name" value="TUMOR SUPPRESSOR P53-BINDING PROTEIN 1"/>
    <property type="match status" value="1"/>
</dbReference>
<dbReference type="InterPro" id="IPR036420">
    <property type="entry name" value="BRCT_dom_sf"/>
</dbReference>
<accession>A0A3M2SPV7</accession>
<evidence type="ECO:0000256" key="4">
    <source>
        <dbReference type="SAM" id="MobiDB-lite"/>
    </source>
</evidence>
<keyword evidence="2" id="KW-0227">DNA damage</keyword>
<evidence type="ECO:0000256" key="2">
    <source>
        <dbReference type="ARBA" id="ARBA00022763"/>
    </source>
</evidence>
<feature type="compositionally biased region" description="Basic and acidic residues" evidence="4">
    <location>
        <begin position="524"/>
        <end position="534"/>
    </location>
</feature>
<dbReference type="InterPro" id="IPR047249">
    <property type="entry name" value="BRCT_p53bp1-like_rpt1"/>
</dbReference>
<evidence type="ECO:0000313" key="6">
    <source>
        <dbReference type="EMBL" id="RMJ19591.1"/>
    </source>
</evidence>
<dbReference type="Proteomes" id="UP000277212">
    <property type="component" value="Unassembled WGS sequence"/>
</dbReference>
<dbReference type="AlphaFoldDB" id="A0A3M2SPV7"/>
<keyword evidence="3" id="KW-0539">Nucleus</keyword>
<feature type="region of interest" description="Disordered" evidence="4">
    <location>
        <begin position="67"/>
        <end position="313"/>
    </location>
</feature>
<evidence type="ECO:0000259" key="5">
    <source>
        <dbReference type="PROSITE" id="PS50172"/>
    </source>
</evidence>
<dbReference type="GO" id="GO:0042393">
    <property type="term" value="F:histone binding"/>
    <property type="evidence" value="ECO:0007669"/>
    <property type="project" value="TreeGrafter"/>
</dbReference>
<protein>
    <recommendedName>
        <fullName evidence="5">BRCT domain-containing protein</fullName>
    </recommendedName>
</protein>
<dbReference type="GO" id="GO:0045944">
    <property type="term" value="P:positive regulation of transcription by RNA polymerase II"/>
    <property type="evidence" value="ECO:0007669"/>
    <property type="project" value="TreeGrafter"/>
</dbReference>
<dbReference type="PANTHER" id="PTHR15321:SF3">
    <property type="entry name" value="TP53-BINDING PROTEIN 1"/>
    <property type="match status" value="1"/>
</dbReference>
<evidence type="ECO:0000313" key="7">
    <source>
        <dbReference type="Proteomes" id="UP000277212"/>
    </source>
</evidence>
<dbReference type="STRING" id="2010991.A0A3M2SPV7"/>
<dbReference type="Gene3D" id="3.40.50.10190">
    <property type="entry name" value="BRCT domain"/>
    <property type="match status" value="1"/>
</dbReference>
<keyword evidence="7" id="KW-1185">Reference proteome</keyword>
<feature type="compositionally biased region" description="Basic and acidic residues" evidence="4">
    <location>
        <begin position="141"/>
        <end position="150"/>
    </location>
</feature>
<dbReference type="GO" id="GO:0000077">
    <property type="term" value="P:DNA damage checkpoint signaling"/>
    <property type="evidence" value="ECO:0007669"/>
    <property type="project" value="TreeGrafter"/>
</dbReference>
<feature type="compositionally biased region" description="Basic and acidic residues" evidence="4">
    <location>
        <begin position="439"/>
        <end position="450"/>
    </location>
</feature>
<feature type="compositionally biased region" description="Pro residues" evidence="4">
    <location>
        <begin position="412"/>
        <end position="424"/>
    </location>
</feature>
<feature type="domain" description="BRCT" evidence="5">
    <location>
        <begin position="890"/>
        <end position="1013"/>
    </location>
</feature>
<dbReference type="PROSITE" id="PS50172">
    <property type="entry name" value="BRCT"/>
    <property type="match status" value="1"/>
</dbReference>
<feature type="compositionally biased region" description="Low complexity" evidence="4">
    <location>
        <begin position="775"/>
        <end position="791"/>
    </location>
</feature>
<comment type="subcellular location">
    <subcellularLocation>
        <location evidence="1">Nucleus</location>
    </subcellularLocation>
</comment>
<feature type="region of interest" description="Disordered" evidence="4">
    <location>
        <begin position="356"/>
        <end position="863"/>
    </location>
</feature>
<evidence type="ECO:0000256" key="3">
    <source>
        <dbReference type="ARBA" id="ARBA00023242"/>
    </source>
</evidence>